<gene>
    <name evidence="3" type="ORF">FYJ52_04150</name>
</gene>
<reference evidence="3 4" key="1">
    <citation type="submission" date="2019-08" db="EMBL/GenBank/DDBJ databases">
        <title>In-depth cultivation of the pig gut microbiome towards novel bacterial diversity and tailored functional studies.</title>
        <authorList>
            <person name="Wylensek D."/>
            <person name="Hitch T.C.A."/>
            <person name="Clavel T."/>
        </authorList>
    </citation>
    <scope>NUCLEOTIDE SEQUENCE [LARGE SCALE GENOMIC DNA]</scope>
    <source>
        <strain evidence="3 4">RF-744-FAT-4</strain>
    </source>
</reference>
<feature type="transmembrane region" description="Helical" evidence="1">
    <location>
        <begin position="147"/>
        <end position="166"/>
    </location>
</feature>
<comment type="caution">
    <text evidence="3">The sequence shown here is derived from an EMBL/GenBank/DDBJ whole genome shotgun (WGS) entry which is preliminary data.</text>
</comment>
<feature type="transmembrane region" description="Helical" evidence="1">
    <location>
        <begin position="72"/>
        <end position="91"/>
    </location>
</feature>
<dbReference type="InterPro" id="IPR006976">
    <property type="entry name" value="VanZ-like"/>
</dbReference>
<evidence type="ECO:0000259" key="2">
    <source>
        <dbReference type="Pfam" id="PF04892"/>
    </source>
</evidence>
<keyword evidence="1" id="KW-1133">Transmembrane helix</keyword>
<feature type="transmembrane region" description="Helical" evidence="1">
    <location>
        <begin position="178"/>
        <end position="196"/>
    </location>
</feature>
<evidence type="ECO:0000256" key="1">
    <source>
        <dbReference type="SAM" id="Phobius"/>
    </source>
</evidence>
<dbReference type="Proteomes" id="UP000461754">
    <property type="component" value="Unassembled WGS sequence"/>
</dbReference>
<dbReference type="InterPro" id="IPR053150">
    <property type="entry name" value="Teicoplanin_resist-assoc"/>
</dbReference>
<protein>
    <submittedName>
        <fullName evidence="3">VanZ family protein</fullName>
    </submittedName>
</protein>
<dbReference type="EMBL" id="VUMO01000004">
    <property type="protein sequence ID" value="MSS19596.1"/>
    <property type="molecule type" value="Genomic_DNA"/>
</dbReference>
<evidence type="ECO:0000313" key="4">
    <source>
        <dbReference type="Proteomes" id="UP000461754"/>
    </source>
</evidence>
<name>A0A7X2NFR0_9FIRM</name>
<feature type="domain" description="VanZ-like" evidence="2">
    <location>
        <begin position="79"/>
        <end position="195"/>
    </location>
</feature>
<organism evidence="3 4">
    <name type="scientific">Pseudoramibacter porci</name>
    <dbReference type="NCBI Taxonomy" id="2606631"/>
    <lineage>
        <taxon>Bacteria</taxon>
        <taxon>Bacillati</taxon>
        <taxon>Bacillota</taxon>
        <taxon>Clostridia</taxon>
        <taxon>Eubacteriales</taxon>
        <taxon>Eubacteriaceae</taxon>
        <taxon>Pseudoramibacter</taxon>
    </lineage>
</organism>
<keyword evidence="4" id="KW-1185">Reference proteome</keyword>
<dbReference type="PANTHER" id="PTHR36834">
    <property type="entry name" value="MEMBRANE PROTEIN-RELATED"/>
    <property type="match status" value="1"/>
</dbReference>
<proteinExistence type="predicted"/>
<evidence type="ECO:0000313" key="3">
    <source>
        <dbReference type="EMBL" id="MSS19596.1"/>
    </source>
</evidence>
<keyword evidence="1" id="KW-0472">Membrane</keyword>
<keyword evidence="1" id="KW-0812">Transmembrane</keyword>
<dbReference type="AlphaFoldDB" id="A0A7X2NFR0"/>
<feature type="transmembrane region" description="Helical" evidence="1">
    <location>
        <begin position="42"/>
        <end position="60"/>
    </location>
</feature>
<sequence length="211" mass="24733">MMHFFDLLTRGLNTLAAKLQRTDLKAWAGNVWEGYHPVWTPNMVRVGVLILTVALIWGIVRCARHKIRLSQLIFGWLLVLYLYLMFGSTVFSRVPTATSQANLNLFWEYRSMMAMHSWYYAKQIFLNIAMLMPVGFLLPLAKGKRCFVQTLLFGFFCSLSIEMMQYVFHCGMFEFDDIFNNTLGTFLGYMIFRIIIPKRAIGRKKEIRRKK</sequence>
<feature type="transmembrane region" description="Helical" evidence="1">
    <location>
        <begin position="119"/>
        <end position="140"/>
    </location>
</feature>
<dbReference type="PANTHER" id="PTHR36834:SF1">
    <property type="entry name" value="INTEGRAL MEMBRANE PROTEIN"/>
    <property type="match status" value="1"/>
</dbReference>
<dbReference type="RefSeq" id="WP_154576006.1">
    <property type="nucleotide sequence ID" value="NZ_VUMO01000004.1"/>
</dbReference>
<accession>A0A7X2NFR0</accession>
<dbReference type="Pfam" id="PF04892">
    <property type="entry name" value="VanZ"/>
    <property type="match status" value="1"/>
</dbReference>